<dbReference type="Pfam" id="PF00004">
    <property type="entry name" value="AAA"/>
    <property type="match status" value="1"/>
</dbReference>
<dbReference type="PANTHER" id="PTHR23070">
    <property type="entry name" value="BCS1 AAA-TYPE ATPASE"/>
    <property type="match status" value="1"/>
</dbReference>
<evidence type="ECO:0008006" key="7">
    <source>
        <dbReference type="Google" id="ProtNLM"/>
    </source>
</evidence>
<feature type="transmembrane region" description="Helical" evidence="2">
    <location>
        <begin position="16"/>
        <end position="37"/>
    </location>
</feature>
<proteinExistence type="predicted"/>
<keyword evidence="2" id="KW-0472">Membrane</keyword>
<feature type="domain" description="AAA+ ATPase At3g28540-like C-terminal" evidence="4">
    <location>
        <begin position="96"/>
        <end position="145"/>
    </location>
</feature>
<keyword evidence="2" id="KW-1133">Transmembrane helix</keyword>
<evidence type="ECO:0000256" key="2">
    <source>
        <dbReference type="SAM" id="Phobius"/>
    </source>
</evidence>
<dbReference type="InterPro" id="IPR027417">
    <property type="entry name" value="P-loop_NTPase"/>
</dbReference>
<protein>
    <recommendedName>
        <fullName evidence="7">ATPase AAA-type core domain-containing protein</fullName>
    </recommendedName>
</protein>
<evidence type="ECO:0000313" key="6">
    <source>
        <dbReference type="Proteomes" id="UP001188597"/>
    </source>
</evidence>
<keyword evidence="6" id="KW-1185">Reference proteome</keyword>
<dbReference type="Proteomes" id="UP001188597">
    <property type="component" value="Unassembled WGS sequence"/>
</dbReference>
<dbReference type="GO" id="GO:0016887">
    <property type="term" value="F:ATP hydrolysis activity"/>
    <property type="evidence" value="ECO:0007669"/>
    <property type="project" value="InterPro"/>
</dbReference>
<comment type="caution">
    <text evidence="5">The sequence shown here is derived from an EMBL/GenBank/DDBJ whole genome shotgun (WGS) entry which is preliminary data.</text>
</comment>
<dbReference type="SUPFAM" id="SSF52540">
    <property type="entry name" value="P-loop containing nucleoside triphosphate hydrolases"/>
    <property type="match status" value="1"/>
</dbReference>
<evidence type="ECO:0000256" key="1">
    <source>
        <dbReference type="SAM" id="MobiDB-lite"/>
    </source>
</evidence>
<dbReference type="InterPro" id="IPR058017">
    <property type="entry name" value="At3g28540-like_C"/>
</dbReference>
<keyword evidence="2" id="KW-0812">Transmembrane</keyword>
<evidence type="ECO:0000259" key="3">
    <source>
        <dbReference type="Pfam" id="PF00004"/>
    </source>
</evidence>
<dbReference type="GO" id="GO:0005524">
    <property type="term" value="F:ATP binding"/>
    <property type="evidence" value="ECO:0007669"/>
    <property type="project" value="InterPro"/>
</dbReference>
<sequence length="177" mass="19744">MGSSSTDTFSTICREWSGGITLVFLGANDSIFIAYLLSLSGLLNFMDGLWSCCGDEKIIVFTTNNKEKLDPALLRPGRIDMHIHMSYLCLKTPTRDDHPLFGVRVELIKSTKVSPAAVAEEHITGNGADVCLGGLVSFLKRKKMESIDSNIELNQGKEAEIEPPKIRRERREDKERK</sequence>
<gene>
    <name evidence="5" type="ORF">RJ639_014501</name>
</gene>
<dbReference type="EMBL" id="JAVXUP010001853">
    <property type="protein sequence ID" value="KAK3007514.1"/>
    <property type="molecule type" value="Genomic_DNA"/>
</dbReference>
<dbReference type="AlphaFoldDB" id="A0AA89AKQ1"/>
<dbReference type="InterPro" id="IPR050747">
    <property type="entry name" value="Mitochondrial_chaperone_BCS1"/>
</dbReference>
<organism evidence="5 6">
    <name type="scientific">Escallonia herrerae</name>
    <dbReference type="NCBI Taxonomy" id="1293975"/>
    <lineage>
        <taxon>Eukaryota</taxon>
        <taxon>Viridiplantae</taxon>
        <taxon>Streptophyta</taxon>
        <taxon>Embryophyta</taxon>
        <taxon>Tracheophyta</taxon>
        <taxon>Spermatophyta</taxon>
        <taxon>Magnoliopsida</taxon>
        <taxon>eudicotyledons</taxon>
        <taxon>Gunneridae</taxon>
        <taxon>Pentapetalae</taxon>
        <taxon>asterids</taxon>
        <taxon>campanulids</taxon>
        <taxon>Escalloniales</taxon>
        <taxon>Escalloniaceae</taxon>
        <taxon>Escallonia</taxon>
    </lineage>
</organism>
<name>A0AA89AKQ1_9ASTE</name>
<dbReference type="Pfam" id="PF25568">
    <property type="entry name" value="AAA_lid_At3g28540"/>
    <property type="match status" value="1"/>
</dbReference>
<dbReference type="InterPro" id="IPR003959">
    <property type="entry name" value="ATPase_AAA_core"/>
</dbReference>
<evidence type="ECO:0000259" key="4">
    <source>
        <dbReference type="Pfam" id="PF25568"/>
    </source>
</evidence>
<evidence type="ECO:0000313" key="5">
    <source>
        <dbReference type="EMBL" id="KAK3007514.1"/>
    </source>
</evidence>
<accession>A0AA89AKQ1</accession>
<feature type="domain" description="ATPase AAA-type core" evidence="3">
    <location>
        <begin position="40"/>
        <end position="86"/>
    </location>
</feature>
<reference evidence="5" key="1">
    <citation type="submission" date="2022-12" db="EMBL/GenBank/DDBJ databases">
        <title>Draft genome assemblies for two species of Escallonia (Escalloniales).</title>
        <authorList>
            <person name="Chanderbali A."/>
            <person name="Dervinis C."/>
            <person name="Anghel I."/>
            <person name="Soltis D."/>
            <person name="Soltis P."/>
            <person name="Zapata F."/>
        </authorList>
    </citation>
    <scope>NUCLEOTIDE SEQUENCE</scope>
    <source>
        <strain evidence="5">UCBG64.0493</strain>
        <tissue evidence="5">Leaf</tissue>
    </source>
</reference>
<feature type="non-terminal residue" evidence="5">
    <location>
        <position position="1"/>
    </location>
</feature>
<feature type="compositionally biased region" description="Basic and acidic residues" evidence="1">
    <location>
        <begin position="155"/>
        <end position="177"/>
    </location>
</feature>
<dbReference type="Gene3D" id="3.40.50.300">
    <property type="entry name" value="P-loop containing nucleotide triphosphate hydrolases"/>
    <property type="match status" value="1"/>
</dbReference>
<feature type="region of interest" description="Disordered" evidence="1">
    <location>
        <begin position="149"/>
        <end position="177"/>
    </location>
</feature>